<proteinExistence type="predicted"/>
<dbReference type="Proteomes" id="UP001330812">
    <property type="component" value="Chromosome"/>
</dbReference>
<name>A0ABZ1I681_9PSEU</name>
<accession>A0ABZ1I681</accession>
<protein>
    <submittedName>
        <fullName evidence="1">Uncharacterized protein</fullName>
    </submittedName>
</protein>
<organism evidence="1 2">
    <name type="scientific">Amycolatopsis rhabdoformis</name>
    <dbReference type="NCBI Taxonomy" id="1448059"/>
    <lineage>
        <taxon>Bacteria</taxon>
        <taxon>Bacillati</taxon>
        <taxon>Actinomycetota</taxon>
        <taxon>Actinomycetes</taxon>
        <taxon>Pseudonocardiales</taxon>
        <taxon>Pseudonocardiaceae</taxon>
        <taxon>Amycolatopsis</taxon>
    </lineage>
</organism>
<gene>
    <name evidence="1" type="ORF">VSH64_40205</name>
</gene>
<dbReference type="RefSeq" id="WP_326567974.1">
    <property type="nucleotide sequence ID" value="NZ_CP142149.1"/>
</dbReference>
<keyword evidence="2" id="KW-1185">Reference proteome</keyword>
<dbReference type="EMBL" id="CP142149">
    <property type="protein sequence ID" value="WSE28984.1"/>
    <property type="molecule type" value="Genomic_DNA"/>
</dbReference>
<sequence>MLDRAEGRGFERPVGGFAQLMFADAQPMVRFSHPLMLVAQPVFGSHR</sequence>
<evidence type="ECO:0000313" key="1">
    <source>
        <dbReference type="EMBL" id="WSE28984.1"/>
    </source>
</evidence>
<reference evidence="1 2" key="1">
    <citation type="journal article" date="2015" name="Int. J. Syst. Evol. Microbiol.">
        <title>Amycolatopsis rhabdoformis sp. nov., an actinomycete isolated from a tropical forest soil.</title>
        <authorList>
            <person name="Souza W.R."/>
            <person name="Silva R.E."/>
            <person name="Goodfellow M."/>
            <person name="Busarakam K."/>
            <person name="Figueiro F.S."/>
            <person name="Ferreira D."/>
            <person name="Rodrigues-Filho E."/>
            <person name="Moraes L.A.B."/>
            <person name="Zucchi T.D."/>
        </authorList>
    </citation>
    <scope>NUCLEOTIDE SEQUENCE [LARGE SCALE GENOMIC DNA]</scope>
    <source>
        <strain evidence="1 2">NCIMB 14900</strain>
    </source>
</reference>
<evidence type="ECO:0000313" key="2">
    <source>
        <dbReference type="Proteomes" id="UP001330812"/>
    </source>
</evidence>